<dbReference type="InterPro" id="IPR011842">
    <property type="entry name" value="PQQ_synth_PqqB"/>
</dbReference>
<dbReference type="NCBIfam" id="TIGR02108">
    <property type="entry name" value="PQQ_syn_pqqB"/>
    <property type="match status" value="1"/>
</dbReference>
<evidence type="ECO:0000256" key="1">
    <source>
        <dbReference type="ARBA" id="ARBA00004886"/>
    </source>
</evidence>
<comment type="caution">
    <text evidence="8">The sequence shown here is derived from an EMBL/GenBank/DDBJ whole genome shotgun (WGS) entry which is preliminary data.</text>
</comment>
<evidence type="ECO:0000313" key="8">
    <source>
        <dbReference type="EMBL" id="MCF3948812.1"/>
    </source>
</evidence>
<proteinExistence type="inferred from homology"/>
<keyword evidence="9" id="KW-1185">Reference proteome</keyword>
<keyword evidence="5 6" id="KW-0884">PQQ biosynthesis</keyword>
<evidence type="ECO:0000256" key="2">
    <source>
        <dbReference type="ARBA" id="ARBA00008481"/>
    </source>
</evidence>
<gene>
    <name evidence="6 8" type="primary">pqqB</name>
    <name evidence="8" type="ORF">L2A60_19360</name>
</gene>
<evidence type="ECO:0000256" key="5">
    <source>
        <dbReference type="ARBA" id="ARBA00022905"/>
    </source>
</evidence>
<dbReference type="InterPro" id="IPR001279">
    <property type="entry name" value="Metallo-B-lactamas"/>
</dbReference>
<organism evidence="8 9">
    <name type="scientific">Acidiphilium iwatense</name>
    <dbReference type="NCBI Taxonomy" id="768198"/>
    <lineage>
        <taxon>Bacteria</taxon>
        <taxon>Pseudomonadati</taxon>
        <taxon>Pseudomonadota</taxon>
        <taxon>Alphaproteobacteria</taxon>
        <taxon>Acetobacterales</taxon>
        <taxon>Acidocellaceae</taxon>
        <taxon>Acidiphilium</taxon>
    </lineage>
</organism>
<name>A0ABS9E1C5_9PROT</name>
<accession>A0ABS9E1C5</accession>
<comment type="pathway">
    <text evidence="1 6">Cofactor biosynthesis; pyrroloquinoline quinone biosynthesis.</text>
</comment>
<evidence type="ECO:0000256" key="3">
    <source>
        <dbReference type="ARBA" id="ARBA00015084"/>
    </source>
</evidence>
<protein>
    <recommendedName>
        <fullName evidence="3 6">Coenzyme PQQ synthesis protein B</fullName>
    </recommendedName>
    <alternativeName>
        <fullName evidence="6">Pyrroloquinoline quinone biosynthesis protein B</fullName>
    </alternativeName>
</protein>
<feature type="domain" description="Metallo-beta-lactamase" evidence="7">
    <location>
        <begin position="51"/>
        <end position="273"/>
    </location>
</feature>
<comment type="function">
    <text evidence="6">May be involved in the transport of PQQ or its precursor to the periplasm.</text>
</comment>
<dbReference type="Proteomes" id="UP001521209">
    <property type="component" value="Unassembled WGS sequence"/>
</dbReference>
<keyword evidence="4 6" id="KW-0813">Transport</keyword>
<evidence type="ECO:0000313" key="9">
    <source>
        <dbReference type="Proteomes" id="UP001521209"/>
    </source>
</evidence>
<reference evidence="8 9" key="1">
    <citation type="submission" date="2022-01" db="EMBL/GenBank/DDBJ databases">
        <authorList>
            <person name="Won M."/>
            <person name="Kim S.-J."/>
            <person name="Kwon S.-W."/>
        </authorList>
    </citation>
    <scope>NUCLEOTIDE SEQUENCE [LARGE SCALE GENOMIC DNA]</scope>
    <source>
        <strain evidence="8 9">KCTC 23505</strain>
    </source>
</reference>
<dbReference type="SUPFAM" id="SSF56281">
    <property type="entry name" value="Metallo-hydrolase/oxidoreductase"/>
    <property type="match status" value="1"/>
</dbReference>
<dbReference type="HAMAP" id="MF_00653">
    <property type="entry name" value="PQQ_syn_PqqB"/>
    <property type="match status" value="1"/>
</dbReference>
<dbReference type="Gene3D" id="3.60.15.10">
    <property type="entry name" value="Ribonuclease Z/Hydroxyacylglutathione hydrolase-like"/>
    <property type="match status" value="1"/>
</dbReference>
<sequence>MKLIVLGAAAGGGFPQWNCACENCARARRGEPATRPRTQAGIAVSANGVDWVLFNASPDLRAQIAATPALHPRAGRRDSPIGAVALTGGDVDFIAGLLDLREGQSFGLYAGRRILDLLGANQIFRVLDADLVPRRTLDLDTQTSLKDGSGSDLGLTVEAFAVPGKVALYAEDQARADFGSAEGDTIGLKISAADGASFFYIPACAGVSDDLAWRLRGAPLVLFDGTLWRDDEMIALGLSAKTGARMGHVSVSGERGSIAAFADLGVARKVFVHVNNSNPMILDDSPERAVAERAGWIVAQDGMEFTL</sequence>
<evidence type="ECO:0000256" key="4">
    <source>
        <dbReference type="ARBA" id="ARBA00022448"/>
    </source>
</evidence>
<dbReference type="Pfam" id="PF12706">
    <property type="entry name" value="Lactamase_B_2"/>
    <property type="match status" value="1"/>
</dbReference>
<evidence type="ECO:0000259" key="7">
    <source>
        <dbReference type="Pfam" id="PF12706"/>
    </source>
</evidence>
<evidence type="ECO:0000256" key="6">
    <source>
        <dbReference type="HAMAP-Rule" id="MF_00653"/>
    </source>
</evidence>
<comment type="similarity">
    <text evidence="2 6">Belongs to the PqqB family.</text>
</comment>
<dbReference type="InterPro" id="IPR036866">
    <property type="entry name" value="RibonucZ/Hydroxyglut_hydro"/>
</dbReference>
<dbReference type="RefSeq" id="WP_235706120.1">
    <property type="nucleotide sequence ID" value="NZ_JAKGBZ010000085.1"/>
</dbReference>
<dbReference type="EMBL" id="JAKGBZ010000085">
    <property type="protein sequence ID" value="MCF3948812.1"/>
    <property type="molecule type" value="Genomic_DNA"/>
</dbReference>